<dbReference type="InterPro" id="IPR054189">
    <property type="entry name" value="DUF6894"/>
</dbReference>
<evidence type="ECO:0000259" key="1">
    <source>
        <dbReference type="Pfam" id="PF21834"/>
    </source>
</evidence>
<accession>A0ABS1UGY2</accession>
<sequence length="79" mass="8748">MLWFFFHTRVNGTLTIDPEGSEFHDLDAAKKEAIAALREMIADRLRGGGLLIVPQIEVADQAGQTLAIVTLRDAMDLPR</sequence>
<keyword evidence="3" id="KW-1185">Reference proteome</keyword>
<comment type="caution">
    <text evidence="2">The sequence shown here is derived from an EMBL/GenBank/DDBJ whole genome shotgun (WGS) entry which is preliminary data.</text>
</comment>
<dbReference type="EMBL" id="JAETWB010000079">
    <property type="protein sequence ID" value="MBL6082541.1"/>
    <property type="molecule type" value="Genomic_DNA"/>
</dbReference>
<evidence type="ECO:0000313" key="2">
    <source>
        <dbReference type="EMBL" id="MBL6082541.1"/>
    </source>
</evidence>
<gene>
    <name evidence="2" type="ORF">JMJ56_31750</name>
</gene>
<organism evidence="2 3">
    <name type="scientific">Belnapia arida</name>
    <dbReference type="NCBI Taxonomy" id="2804533"/>
    <lineage>
        <taxon>Bacteria</taxon>
        <taxon>Pseudomonadati</taxon>
        <taxon>Pseudomonadota</taxon>
        <taxon>Alphaproteobacteria</taxon>
        <taxon>Acetobacterales</taxon>
        <taxon>Roseomonadaceae</taxon>
        <taxon>Belnapia</taxon>
    </lineage>
</organism>
<protein>
    <recommendedName>
        <fullName evidence="1">DUF6894 domain-containing protein</fullName>
    </recommendedName>
</protein>
<dbReference type="RefSeq" id="WP_202835875.1">
    <property type="nucleotide sequence ID" value="NZ_JAETWB010000079.1"/>
</dbReference>
<feature type="domain" description="DUF6894" evidence="1">
    <location>
        <begin position="4"/>
        <end position="71"/>
    </location>
</feature>
<reference evidence="2 3" key="1">
    <citation type="submission" date="2021-01" db="EMBL/GenBank/DDBJ databases">
        <title>Belnapia mucosa sp. nov. and Belnapia arida sp. nov., isolated from the Tabernas Desert (Almeria, Spain).</title>
        <authorList>
            <person name="Molina-Menor E."/>
            <person name="Vidal-Verdu A."/>
            <person name="Calonge A."/>
            <person name="Satari L."/>
            <person name="Pereto J."/>
            <person name="Porcar M."/>
        </authorList>
    </citation>
    <scope>NUCLEOTIDE SEQUENCE [LARGE SCALE GENOMIC DNA]</scope>
    <source>
        <strain evidence="2 3">T18</strain>
    </source>
</reference>
<dbReference type="Pfam" id="PF21834">
    <property type="entry name" value="DUF6894"/>
    <property type="match status" value="1"/>
</dbReference>
<proteinExistence type="predicted"/>
<evidence type="ECO:0000313" key="3">
    <source>
        <dbReference type="Proteomes" id="UP000660885"/>
    </source>
</evidence>
<dbReference type="Proteomes" id="UP000660885">
    <property type="component" value="Unassembled WGS sequence"/>
</dbReference>
<name>A0ABS1UGY2_9PROT</name>